<dbReference type="EMBL" id="JQGA01000926">
    <property type="protein sequence ID" value="KGO71478.1"/>
    <property type="molecule type" value="Genomic_DNA"/>
</dbReference>
<keyword evidence="2" id="KW-1185">Reference proteome</keyword>
<comment type="caution">
    <text evidence="1">The sequence shown here is derived from an EMBL/GenBank/DDBJ whole genome shotgun (WGS) entry which is preliminary data.</text>
</comment>
<dbReference type="HOGENOM" id="CLU_3242332_0_0_1"/>
<gene>
    <name evidence="1" type="ORF">PITC_051060</name>
</gene>
<sequence length="43" mass="4546">MSLSGWLLGSVERILWCFKAEDGWGPLCAFLGAGGSWDGVSEG</sequence>
<dbReference type="AlphaFoldDB" id="A0A0A2KX26"/>
<organism evidence="1 2">
    <name type="scientific">Penicillium italicum</name>
    <name type="common">Blue mold</name>
    <dbReference type="NCBI Taxonomy" id="40296"/>
    <lineage>
        <taxon>Eukaryota</taxon>
        <taxon>Fungi</taxon>
        <taxon>Dikarya</taxon>
        <taxon>Ascomycota</taxon>
        <taxon>Pezizomycotina</taxon>
        <taxon>Eurotiomycetes</taxon>
        <taxon>Eurotiomycetidae</taxon>
        <taxon>Eurotiales</taxon>
        <taxon>Aspergillaceae</taxon>
        <taxon>Penicillium</taxon>
    </lineage>
</organism>
<name>A0A0A2KX26_PENIT</name>
<evidence type="ECO:0000313" key="1">
    <source>
        <dbReference type="EMBL" id="KGO71478.1"/>
    </source>
</evidence>
<evidence type="ECO:0000313" key="2">
    <source>
        <dbReference type="Proteomes" id="UP000030104"/>
    </source>
</evidence>
<reference evidence="1 2" key="1">
    <citation type="journal article" date="2015" name="Mol. Plant Microbe Interact.">
        <title>Genome, transcriptome, and functional analyses of Penicillium expansum provide new insights into secondary metabolism and pathogenicity.</title>
        <authorList>
            <person name="Ballester A.R."/>
            <person name="Marcet-Houben M."/>
            <person name="Levin E."/>
            <person name="Sela N."/>
            <person name="Selma-Lazaro C."/>
            <person name="Carmona L."/>
            <person name="Wisniewski M."/>
            <person name="Droby S."/>
            <person name="Gonzalez-Candelas L."/>
            <person name="Gabaldon T."/>
        </authorList>
    </citation>
    <scope>NUCLEOTIDE SEQUENCE [LARGE SCALE GENOMIC DNA]</scope>
    <source>
        <strain evidence="1 2">PHI-1</strain>
    </source>
</reference>
<dbReference type="Proteomes" id="UP000030104">
    <property type="component" value="Unassembled WGS sequence"/>
</dbReference>
<dbReference type="OrthoDB" id="408152at2759"/>
<proteinExistence type="predicted"/>
<accession>A0A0A2KX26</accession>
<protein>
    <submittedName>
        <fullName evidence="1">Uncharacterized protein</fullName>
    </submittedName>
</protein>